<dbReference type="OrthoDB" id="45790at2157"/>
<feature type="domain" description="Type II methyltransferase M.TaqI-like" evidence="9">
    <location>
        <begin position="470"/>
        <end position="629"/>
    </location>
</feature>
<dbReference type="Gene3D" id="3.90.220.10">
    <property type="entry name" value="Adenine-n6-DNA-methyltransferase Taqi, Chain A, domain 2"/>
    <property type="match status" value="1"/>
</dbReference>
<protein>
    <recommendedName>
        <fullName evidence="1">site-specific DNA-methyltransferase (adenine-specific)</fullName>
        <ecNumber evidence="1">2.1.1.72</ecNumber>
    </recommendedName>
</protein>
<evidence type="ECO:0000256" key="3">
    <source>
        <dbReference type="ARBA" id="ARBA00022679"/>
    </source>
</evidence>
<dbReference type="Gene3D" id="3.40.50.150">
    <property type="entry name" value="Vaccinia Virus protein VP39"/>
    <property type="match status" value="1"/>
</dbReference>
<evidence type="ECO:0000313" key="11">
    <source>
        <dbReference type="EMBL" id="SFG73993.1"/>
    </source>
</evidence>
<evidence type="ECO:0000259" key="10">
    <source>
        <dbReference type="Pfam" id="PF12950"/>
    </source>
</evidence>
<proteinExistence type="predicted"/>
<gene>
    <name evidence="11" type="ORF">SAMN04488063_2843</name>
</gene>
<organism evidence="11 12">
    <name type="scientific">Halopelagius inordinatus</name>
    <dbReference type="NCBI Taxonomy" id="553467"/>
    <lineage>
        <taxon>Archaea</taxon>
        <taxon>Methanobacteriati</taxon>
        <taxon>Methanobacteriota</taxon>
        <taxon>Stenosarchaea group</taxon>
        <taxon>Halobacteria</taxon>
        <taxon>Halobacteriales</taxon>
        <taxon>Haloferacaceae</taxon>
    </lineage>
</organism>
<dbReference type="PANTHER" id="PTHR33841:SF1">
    <property type="entry name" value="DNA METHYLTRANSFERASE A"/>
    <property type="match status" value="1"/>
</dbReference>
<dbReference type="Proteomes" id="UP000198876">
    <property type="component" value="Unassembled WGS sequence"/>
</dbReference>
<sequence>MSRRRRSTAPNPLFSPATLGVDLPAAVESRCDGDELRRTADRVSEAVERPTRRGAVEEIRRLLGYEEVADASDCDRPVTFESVAPDELAPHGRDEPTRRLVSRLVSDDGPDWGVSTDGRYWRLYGGTPDEERYHEVDVSARADAAPDALEPFVALFSRGAFARADGETDESDASFAAALLSADEERRSAVRERLGDRTATAVFTASDSDPVAPAAAFVARLAFDLFVADRTGRSALVETGELAAARRALRNAVAETEETPPGEVLARPHVETFRRWMRAAARADPTDAFDLPERLSVLSASRDELVRIADATDPVRVAELLAVVPAGGSVVGVDYRSVDARHLGAVYERLLARGAFTDDSSAGGSSPSAAGRRKDEGSFYTPDSVVSYVVGRTVRPLAAEARGELDSSANAAKLEERVREARILDPAMGTGHFLVAATDRLADAVRETARERGEPVESGAQVRARIASDCVYGVDRDSRATDIAKLTLWAETLGEGDGRSVRPPLSGRLVTGDSLLDSASDLFPSVFETSGDPVGFDAVVGNPPWKGTAGRSDVSARLSDDVRSSLRESFESAGGSQPNLAEAFLERGRELAPEGRLGFVVPDAILVRLGAEPLRRYLLREGGVTHLLRVGSVFPDANEGAAIVVGAPEGRDPILSWYGDAEAFAEAAATGEFDYGCLPRSVIESERYARFQLLRDDEADALFRRLERLDAVSTRASVARGEEFGKRDDRIADAPDEGRVPIVSGAAVRPYGIRPDAVRYVDAEAVTKDVYDPPKLVARQTGGFLVAAVDETGTTNLKSVYDVHVDHDDPETALRHLLGVVNSTVYNYYHYVRRNAYPAQFPQQNQRNYETLPVWSGETDAELVGLVESRVELARTRLALDTDARSYAAFEDADVPLDAFDPTPAADPLLSAHRGTTPGLRIDSIHVRTEGSDAVVSVSYERDGETTTPRDALRFADVSDDVRTVLRAWLSAVSDASVTDRRATGLRRVGRSPRTTPAARLRSLCVPDPSKHAEAMARYLAARDRHSSLTDRARRLDDRIDRRVADIVGLSDDQLDAVRSAMESVGGWSSLRP</sequence>
<evidence type="ECO:0000256" key="8">
    <source>
        <dbReference type="SAM" id="MobiDB-lite"/>
    </source>
</evidence>
<dbReference type="InterPro" id="IPR023135">
    <property type="entry name" value="N6_DNA_MeTrfase_TaqI_C"/>
</dbReference>
<keyword evidence="6" id="KW-0238">DNA-binding</keyword>
<dbReference type="SUPFAM" id="SSF53335">
    <property type="entry name" value="S-adenosyl-L-methionine-dependent methyltransferases"/>
    <property type="match status" value="1"/>
</dbReference>
<keyword evidence="3" id="KW-0808">Transferase</keyword>
<dbReference type="InterPro" id="IPR050953">
    <property type="entry name" value="N4_N6_ade-DNA_methylase"/>
</dbReference>
<dbReference type="EC" id="2.1.1.72" evidence="1"/>
<dbReference type="GO" id="GO:0009007">
    <property type="term" value="F:site-specific DNA-methyltransferase (adenine-specific) activity"/>
    <property type="evidence" value="ECO:0007669"/>
    <property type="project" value="UniProtKB-EC"/>
</dbReference>
<feature type="region of interest" description="Disordered" evidence="8">
    <location>
        <begin position="1"/>
        <end position="20"/>
    </location>
</feature>
<dbReference type="InterPro" id="IPR029063">
    <property type="entry name" value="SAM-dependent_MTases_sf"/>
</dbReference>
<dbReference type="InterPro" id="IPR025931">
    <property type="entry name" value="TaqI_C"/>
</dbReference>
<evidence type="ECO:0000256" key="6">
    <source>
        <dbReference type="ARBA" id="ARBA00023125"/>
    </source>
</evidence>
<dbReference type="PRINTS" id="PR00507">
    <property type="entry name" value="N12N6MTFRASE"/>
</dbReference>
<evidence type="ECO:0000259" key="9">
    <source>
        <dbReference type="Pfam" id="PF07669"/>
    </source>
</evidence>
<evidence type="ECO:0000256" key="5">
    <source>
        <dbReference type="ARBA" id="ARBA00022747"/>
    </source>
</evidence>
<evidence type="ECO:0000313" key="12">
    <source>
        <dbReference type="Proteomes" id="UP000198876"/>
    </source>
</evidence>
<dbReference type="EMBL" id="FOOQ01000003">
    <property type="protein sequence ID" value="SFG73993.1"/>
    <property type="molecule type" value="Genomic_DNA"/>
</dbReference>
<dbReference type="InterPro" id="IPR002052">
    <property type="entry name" value="DNA_methylase_N6_adenine_CS"/>
</dbReference>
<dbReference type="STRING" id="553467.SAMN04488063_2843"/>
<dbReference type="RefSeq" id="WP_092893222.1">
    <property type="nucleotide sequence ID" value="NZ_FOOQ01000003.1"/>
</dbReference>
<keyword evidence="5" id="KW-0680">Restriction system</keyword>
<dbReference type="Pfam" id="PF12950">
    <property type="entry name" value="TaqI_C"/>
    <property type="match status" value="1"/>
</dbReference>
<dbReference type="GO" id="GO:0003677">
    <property type="term" value="F:DNA binding"/>
    <property type="evidence" value="ECO:0007669"/>
    <property type="project" value="UniProtKB-KW"/>
</dbReference>
<feature type="domain" description="TaqI-like C-terminal specificity" evidence="10">
    <location>
        <begin position="741"/>
        <end position="854"/>
    </location>
</feature>
<keyword evidence="4" id="KW-0949">S-adenosyl-L-methionine</keyword>
<accession>A0A1I2UAB9</accession>
<dbReference type="GO" id="GO:0032259">
    <property type="term" value="P:methylation"/>
    <property type="evidence" value="ECO:0007669"/>
    <property type="project" value="UniProtKB-KW"/>
</dbReference>
<evidence type="ECO:0000256" key="2">
    <source>
        <dbReference type="ARBA" id="ARBA00022603"/>
    </source>
</evidence>
<dbReference type="PANTHER" id="PTHR33841">
    <property type="entry name" value="DNA METHYLTRANSFERASE YEEA-RELATED"/>
    <property type="match status" value="1"/>
</dbReference>
<evidence type="ECO:0000256" key="4">
    <source>
        <dbReference type="ARBA" id="ARBA00022691"/>
    </source>
</evidence>
<keyword evidence="2" id="KW-0489">Methyltransferase</keyword>
<dbReference type="GO" id="GO:0009307">
    <property type="term" value="P:DNA restriction-modification system"/>
    <property type="evidence" value="ECO:0007669"/>
    <property type="project" value="UniProtKB-KW"/>
</dbReference>
<evidence type="ECO:0000256" key="7">
    <source>
        <dbReference type="ARBA" id="ARBA00047942"/>
    </source>
</evidence>
<comment type="catalytic activity">
    <reaction evidence="7">
        <text>a 2'-deoxyadenosine in DNA + S-adenosyl-L-methionine = an N(6)-methyl-2'-deoxyadenosine in DNA + S-adenosyl-L-homocysteine + H(+)</text>
        <dbReference type="Rhea" id="RHEA:15197"/>
        <dbReference type="Rhea" id="RHEA-COMP:12418"/>
        <dbReference type="Rhea" id="RHEA-COMP:12419"/>
        <dbReference type="ChEBI" id="CHEBI:15378"/>
        <dbReference type="ChEBI" id="CHEBI:57856"/>
        <dbReference type="ChEBI" id="CHEBI:59789"/>
        <dbReference type="ChEBI" id="CHEBI:90615"/>
        <dbReference type="ChEBI" id="CHEBI:90616"/>
        <dbReference type="EC" id="2.1.1.72"/>
    </reaction>
</comment>
<evidence type="ECO:0000256" key="1">
    <source>
        <dbReference type="ARBA" id="ARBA00011900"/>
    </source>
</evidence>
<dbReference type="InterPro" id="IPR011639">
    <property type="entry name" value="MethylTrfase_TaqI-like_dom"/>
</dbReference>
<dbReference type="Pfam" id="PF07669">
    <property type="entry name" value="Eco57I"/>
    <property type="match status" value="1"/>
</dbReference>
<dbReference type="PROSITE" id="PS00092">
    <property type="entry name" value="N6_MTASE"/>
    <property type="match status" value="1"/>
</dbReference>
<dbReference type="AlphaFoldDB" id="A0A1I2UAB9"/>
<name>A0A1I2UAB9_9EURY</name>
<reference evidence="12" key="1">
    <citation type="submission" date="2016-10" db="EMBL/GenBank/DDBJ databases">
        <authorList>
            <person name="Varghese N."/>
            <person name="Submissions S."/>
        </authorList>
    </citation>
    <scope>NUCLEOTIDE SEQUENCE [LARGE SCALE GENOMIC DNA]</scope>
    <source>
        <strain evidence="12">CGMCC 1.7739</strain>
    </source>
</reference>
<keyword evidence="12" id="KW-1185">Reference proteome</keyword>